<dbReference type="Pfam" id="PF07555">
    <property type="entry name" value="NAGidase"/>
    <property type="match status" value="1"/>
</dbReference>
<feature type="region of interest" description="Disordered" evidence="20">
    <location>
        <begin position="439"/>
        <end position="461"/>
    </location>
</feature>
<evidence type="ECO:0000256" key="18">
    <source>
        <dbReference type="ARBA" id="ARBA00076634"/>
    </source>
</evidence>
<dbReference type="GO" id="GO:0006044">
    <property type="term" value="P:N-acetylglucosamine metabolic process"/>
    <property type="evidence" value="ECO:0007669"/>
    <property type="project" value="UniProtKB-ARBA"/>
</dbReference>
<evidence type="ECO:0000256" key="1">
    <source>
        <dbReference type="ARBA" id="ARBA00004123"/>
    </source>
</evidence>
<protein>
    <recommendedName>
        <fullName evidence="16">Protein O-GlcNAcase</fullName>
        <ecNumber evidence="15">3.2.1.169</ecNumber>
    </recommendedName>
    <alternativeName>
        <fullName evidence="8">Beta-N-acetylhexosaminidase</fullName>
    </alternativeName>
    <alternativeName>
        <fullName evidence="18">Beta-hexosaminidase</fullName>
    </alternativeName>
    <alternativeName>
        <fullName evidence="19">Meningioma-expressed antigen 5</fullName>
    </alternativeName>
    <alternativeName>
        <fullName evidence="17">N-acetyl-beta-D-glucosaminidase</fullName>
    </alternativeName>
    <alternativeName>
        <fullName evidence="9">N-acetyl-beta-glucosaminidase</fullName>
    </alternativeName>
</protein>
<dbReference type="InterPro" id="IPR011496">
    <property type="entry name" value="O-GlcNAcase_cat"/>
</dbReference>
<reference key="1">
    <citation type="journal article" date="2007" name="Nature">
        <title>The medaka draft genome and insights into vertebrate genome evolution.</title>
        <authorList>
            <person name="Kasahara M."/>
            <person name="Naruse K."/>
            <person name="Sasaki S."/>
            <person name="Nakatani Y."/>
            <person name="Qu W."/>
            <person name="Ahsan B."/>
            <person name="Yamada T."/>
            <person name="Nagayasu Y."/>
            <person name="Doi K."/>
            <person name="Kasai Y."/>
            <person name="Jindo T."/>
            <person name="Kobayashi D."/>
            <person name="Shimada A."/>
            <person name="Toyoda A."/>
            <person name="Kuroki Y."/>
            <person name="Fujiyama A."/>
            <person name="Sasaki T."/>
            <person name="Shimizu A."/>
            <person name="Asakawa S."/>
            <person name="Shimizu N."/>
            <person name="Hashimoto S."/>
            <person name="Yang J."/>
            <person name="Lee Y."/>
            <person name="Matsushima K."/>
            <person name="Sugano S."/>
            <person name="Sakaizumi M."/>
            <person name="Narita T."/>
            <person name="Ohishi K."/>
            <person name="Haga S."/>
            <person name="Ohta F."/>
            <person name="Nomoto H."/>
            <person name="Nogata K."/>
            <person name="Morishita T."/>
            <person name="Endo T."/>
            <person name="Shin-I T."/>
            <person name="Takeda H."/>
            <person name="Morishita S."/>
            <person name="Kohara Y."/>
        </authorList>
    </citation>
    <scope>NUCLEOTIDE SEQUENCE [LARGE SCALE GENOMIC DNA]</scope>
    <source>
        <strain>Hd-rR</strain>
    </source>
</reference>
<reference evidence="22" key="3">
    <citation type="submission" date="2025-08" db="UniProtKB">
        <authorList>
            <consortium name="Ensembl"/>
        </authorList>
    </citation>
    <scope>IDENTIFICATION</scope>
    <source>
        <strain evidence="22">HNI</strain>
    </source>
</reference>
<comment type="function">
    <text evidence="12">Cleaves GlcNAc but not GalNAc from O-glycosylated proteins. Deglycosylates a large and diverse number of proteins, such as CRYAB, ELK1, GSDMD, LMNB1 and TAB1. Can use p-nitrophenyl-beta-GlcNAc and 4-methylumbelliferone-GlcNAc as substrates but not p-nitrophenyl-beta-GalNAc or p-nitrophenyl-alpha-GlcNAc (in vitro). Does not bind acetyl-CoA and does not have histone acetyltransferase activity.</text>
</comment>
<evidence type="ECO:0000256" key="15">
    <source>
        <dbReference type="ARBA" id="ARBA00066938"/>
    </source>
</evidence>
<dbReference type="SUPFAM" id="SSF55729">
    <property type="entry name" value="Acyl-CoA N-acyltransferases (Nat)"/>
    <property type="match status" value="1"/>
</dbReference>
<reference evidence="22 23" key="2">
    <citation type="submission" date="2017-04" db="EMBL/GenBank/DDBJ databases">
        <title>CpG methylation of centromeres and impact of large insertions on vertebrate speciation.</title>
        <authorList>
            <person name="Ichikawa K."/>
            <person name="Yoshimura J."/>
            <person name="Morishita S."/>
        </authorList>
    </citation>
    <scope>NUCLEOTIDE SEQUENCE</scope>
    <source>
        <strain evidence="22 23">HNI</strain>
    </source>
</reference>
<evidence type="ECO:0000256" key="20">
    <source>
        <dbReference type="SAM" id="MobiDB-lite"/>
    </source>
</evidence>
<dbReference type="SUPFAM" id="SSF51445">
    <property type="entry name" value="(Trans)glycosidases"/>
    <property type="match status" value="1"/>
</dbReference>
<evidence type="ECO:0000256" key="2">
    <source>
        <dbReference type="ARBA" id="ARBA00004496"/>
    </source>
</evidence>
<comment type="similarity">
    <text evidence="13">Belongs to the glycosyl hydrolase 84 family.</text>
</comment>
<dbReference type="InterPro" id="IPR051822">
    <property type="entry name" value="Glycosyl_Hydrolase_84"/>
</dbReference>
<dbReference type="InterPro" id="IPR017853">
    <property type="entry name" value="GH"/>
</dbReference>
<accession>A0A3P9K0W4</accession>
<evidence type="ECO:0000256" key="17">
    <source>
        <dbReference type="ARBA" id="ARBA00076200"/>
    </source>
</evidence>
<evidence type="ECO:0000256" key="13">
    <source>
        <dbReference type="ARBA" id="ARBA00061635"/>
    </source>
</evidence>
<sequence length="871" mass="99229">MEQRKELFRRQQKWGLNTYLYAPKDDYKHRMFWRELYSVEEAEQLMTLIAAAKEHGIEFIYAISPGLDITFSNQKEVSALKRKLDQVTHFGCKSFALLFDDIDHNMCPADKEVFSSFAHAQVSITNEIYQYLGEPETFLFCPTEYCGTFCYPNVPQSPYLHTVGEKLLPSIDVLWTGPKVVSKDIPVESIEEVSKILRRAPVIWDNIHANDYDQKRLFLGPYKGRSTELIPRLKGVLTNPNCEFETNFVAIHTLATWYKSNMNGVRKDVVMTDGEESTVSIQIKLENEGSDEELETDVLYSPQIALKLALTEWLSEFRVPHQYNSRQVPQSGAKSTTIDVTSMTAPALCSSTSVTSVFQQPIMSPAIPPLCLDPLPLPITKPPQEVDVEKKDSDEEPMEMVVEKLDEPEPEVDPESKHAVPILTDKMAEDLKPMDTDKEGLVETKSPEESIQEDSGSDIAPMQTDDLLKQDVFVPGPNEKPLFIAEPLSLDDLCLLAELFYLPYEHGPKAMQMLKEFNWLRANSSVVSVNCKRKESEKVSEWQSRAQKFEDMCCSVIEMFTRLSNIANRTILYDLYPYIWDIKSIISMVKSFVLWLDGRIHSTSFYCYWIDSGRWCRSQSSAQFLRGDQEPWAFRGGLAGEFQRLLPIEAANDLFYQPPPSLPTSKIYTIRPYYPKDETAVYKICKEMYCEGMEDELFSQEDPDLIGDRLVGGLLTLSSDYGFVLEDEDGICGYAVGTVDVKPFIKKCKLSWLPFMQEKYNKPDCEKDLTEAEKMMLSFHEEEDGLPDSFLSNFPSLIKVDIHAKVTDPSVAKSMMGCLLSSLKANGSRGAFCKVRQTDKRMLDFYSKLGCFEVAKMEGFPKDIIIMGRSL</sequence>
<dbReference type="FunFam" id="3.40.630.30:FF:000023">
    <property type="entry name" value="protein O-GlcNAcase"/>
    <property type="match status" value="1"/>
</dbReference>
<evidence type="ECO:0000256" key="7">
    <source>
        <dbReference type="ARBA" id="ARBA00023295"/>
    </source>
</evidence>
<dbReference type="AlphaFoldDB" id="A0A3P9K0W4"/>
<dbReference type="GO" id="GO:0102571">
    <property type="term" value="F:[protein]-3-O-(N-acetyl-D-glucosaminyl)-L-serine/L-threonine O-N-acetyl-alpha-D-glucosaminase activity"/>
    <property type="evidence" value="ECO:0007669"/>
    <property type="project" value="UniProtKB-EC"/>
</dbReference>
<dbReference type="InterPro" id="IPR016181">
    <property type="entry name" value="Acyl_CoA_acyltransferase"/>
</dbReference>
<name>A0A3P9K0W4_ORYLA</name>
<keyword evidence="4" id="KW-0597">Phosphoprotein</keyword>
<dbReference type="Gene3D" id="3.20.20.80">
    <property type="entry name" value="Glycosidases"/>
    <property type="match status" value="1"/>
</dbReference>
<feature type="compositionally biased region" description="Basic and acidic residues" evidence="20">
    <location>
        <begin position="439"/>
        <end position="448"/>
    </location>
</feature>
<comment type="subcellular location">
    <subcellularLocation>
        <location evidence="2">Cytoplasm</location>
    </subcellularLocation>
    <subcellularLocation>
        <location evidence="1">Nucleus</location>
    </subcellularLocation>
</comment>
<dbReference type="FunFam" id="3.20.20.80:FF:000009">
    <property type="entry name" value="O-GlcNAcase BT_4395"/>
    <property type="match status" value="1"/>
</dbReference>
<dbReference type="PROSITE" id="PS52009">
    <property type="entry name" value="GH84"/>
    <property type="match status" value="1"/>
</dbReference>
<evidence type="ECO:0000313" key="23">
    <source>
        <dbReference type="Proteomes" id="UP000265180"/>
    </source>
</evidence>
<proteinExistence type="inferred from homology"/>
<comment type="catalytic activity">
    <reaction evidence="11">
        <text>3-O-(N-acetyl-beta-D-glucosaminyl)-L-threonyl-[protein] + H2O = L-threonyl-[protein] + N-acetyl-D-glucosamine</text>
        <dbReference type="Rhea" id="RHEA:48892"/>
        <dbReference type="Rhea" id="RHEA-COMP:11060"/>
        <dbReference type="Rhea" id="RHEA-COMP:12252"/>
        <dbReference type="ChEBI" id="CHEBI:15377"/>
        <dbReference type="ChEBI" id="CHEBI:30013"/>
        <dbReference type="ChEBI" id="CHEBI:90840"/>
        <dbReference type="ChEBI" id="CHEBI:506227"/>
        <dbReference type="EC" id="3.2.1.169"/>
    </reaction>
</comment>
<evidence type="ECO:0000256" key="9">
    <source>
        <dbReference type="ARBA" id="ARBA00033000"/>
    </source>
</evidence>
<evidence type="ECO:0000256" key="14">
    <source>
        <dbReference type="ARBA" id="ARBA00062548"/>
    </source>
</evidence>
<evidence type="ECO:0000259" key="21">
    <source>
        <dbReference type="PROSITE" id="PS52009"/>
    </source>
</evidence>
<evidence type="ECO:0000256" key="11">
    <source>
        <dbReference type="ARBA" id="ARBA00052136"/>
    </source>
</evidence>
<dbReference type="Proteomes" id="UP000265180">
    <property type="component" value="Chromosome 15"/>
</dbReference>
<keyword evidence="5" id="KW-0378">Hydrolase</keyword>
<evidence type="ECO:0000256" key="4">
    <source>
        <dbReference type="ARBA" id="ARBA00022553"/>
    </source>
</evidence>
<evidence type="ECO:0000256" key="6">
    <source>
        <dbReference type="ARBA" id="ARBA00023242"/>
    </source>
</evidence>
<feature type="domain" description="GH84" evidence="21">
    <location>
        <begin position="1"/>
        <end position="262"/>
    </location>
</feature>
<keyword evidence="6" id="KW-0539">Nucleus</keyword>
<keyword evidence="3" id="KW-0963">Cytoplasm</keyword>
<evidence type="ECO:0000256" key="8">
    <source>
        <dbReference type="ARBA" id="ARBA00030512"/>
    </source>
</evidence>
<dbReference type="Gene3D" id="1.20.58.240">
    <property type="entry name" value="STAT, domain 1"/>
    <property type="match status" value="1"/>
</dbReference>
<dbReference type="Gene3D" id="3.40.630.30">
    <property type="match status" value="1"/>
</dbReference>
<evidence type="ECO:0000256" key="5">
    <source>
        <dbReference type="ARBA" id="ARBA00022801"/>
    </source>
</evidence>
<comment type="catalytic activity">
    <reaction evidence="10">
        <text>3-O-(N-acetyl-beta-D-glucosaminyl)-L-seryl-[protein] + H2O = N-acetyl-D-glucosamine + L-seryl-[protein]</text>
        <dbReference type="Rhea" id="RHEA:48876"/>
        <dbReference type="Rhea" id="RHEA-COMP:9863"/>
        <dbReference type="Rhea" id="RHEA-COMP:12251"/>
        <dbReference type="ChEBI" id="CHEBI:15377"/>
        <dbReference type="ChEBI" id="CHEBI:29999"/>
        <dbReference type="ChEBI" id="CHEBI:90838"/>
        <dbReference type="ChEBI" id="CHEBI:506227"/>
        <dbReference type="EC" id="3.2.1.169"/>
    </reaction>
</comment>
<dbReference type="GO" id="GO:0005634">
    <property type="term" value="C:nucleus"/>
    <property type="evidence" value="ECO:0007669"/>
    <property type="project" value="UniProtKB-SubCell"/>
</dbReference>
<dbReference type="GO" id="GO:0005737">
    <property type="term" value="C:cytoplasm"/>
    <property type="evidence" value="ECO:0007669"/>
    <property type="project" value="UniProtKB-SubCell"/>
</dbReference>
<reference evidence="22" key="4">
    <citation type="submission" date="2025-09" db="UniProtKB">
        <authorList>
            <consortium name="Ensembl"/>
        </authorList>
    </citation>
    <scope>IDENTIFICATION</scope>
    <source>
        <strain evidence="22">HNI</strain>
    </source>
</reference>
<dbReference type="EC" id="3.2.1.169" evidence="15"/>
<dbReference type="GO" id="GO:0015929">
    <property type="term" value="F:hexosaminidase activity"/>
    <property type="evidence" value="ECO:0007669"/>
    <property type="project" value="UniProtKB-ARBA"/>
</dbReference>
<organism evidence="22 23">
    <name type="scientific">Oryzias latipes</name>
    <name type="common">Japanese rice fish</name>
    <name type="synonym">Japanese killifish</name>
    <dbReference type="NCBI Taxonomy" id="8090"/>
    <lineage>
        <taxon>Eukaryota</taxon>
        <taxon>Metazoa</taxon>
        <taxon>Chordata</taxon>
        <taxon>Craniata</taxon>
        <taxon>Vertebrata</taxon>
        <taxon>Euteleostomi</taxon>
        <taxon>Actinopterygii</taxon>
        <taxon>Neopterygii</taxon>
        <taxon>Teleostei</taxon>
        <taxon>Neoteleostei</taxon>
        <taxon>Acanthomorphata</taxon>
        <taxon>Ovalentaria</taxon>
        <taxon>Atherinomorphae</taxon>
        <taxon>Beloniformes</taxon>
        <taxon>Adrianichthyidae</taxon>
        <taxon>Oryziinae</taxon>
        <taxon>Oryzias</taxon>
    </lineage>
</organism>
<keyword evidence="7" id="KW-0326">Glycosidase</keyword>
<dbReference type="Ensembl" id="ENSORLT00020012475.1">
    <property type="protein sequence ID" value="ENSORLP00020001763.1"/>
    <property type="gene ID" value="ENSORLG00020002504.1"/>
</dbReference>
<evidence type="ECO:0000256" key="3">
    <source>
        <dbReference type="ARBA" id="ARBA00022490"/>
    </source>
</evidence>
<evidence type="ECO:0000256" key="16">
    <source>
        <dbReference type="ARBA" id="ARBA00069950"/>
    </source>
</evidence>
<evidence type="ECO:0000256" key="12">
    <source>
        <dbReference type="ARBA" id="ARBA00053832"/>
    </source>
</evidence>
<dbReference type="PANTHER" id="PTHR13170">
    <property type="entry name" value="O-GLCNACASE"/>
    <property type="match status" value="1"/>
</dbReference>
<dbReference type="FunFam" id="1.20.58.240:FF:000001">
    <property type="entry name" value="O-GlcNAcase like"/>
    <property type="match status" value="1"/>
</dbReference>
<evidence type="ECO:0000313" key="22">
    <source>
        <dbReference type="Ensembl" id="ENSORLP00020001763.1"/>
    </source>
</evidence>
<evidence type="ECO:0000256" key="19">
    <source>
        <dbReference type="ARBA" id="ARBA00079451"/>
    </source>
</evidence>
<dbReference type="PANTHER" id="PTHR13170:SF24">
    <property type="entry name" value="O-GLCNACASE"/>
    <property type="match status" value="1"/>
</dbReference>
<evidence type="ECO:0000256" key="10">
    <source>
        <dbReference type="ARBA" id="ARBA00050933"/>
    </source>
</evidence>
<comment type="subunit">
    <text evidence="14">Monomer. Interacts with CLOCK.</text>
</comment>